<dbReference type="WBParaSite" id="MCU_006089-RA">
    <property type="protein sequence ID" value="MCU_006089-RA"/>
    <property type="gene ID" value="MCU_006089"/>
</dbReference>
<sequence>MYWHQLRAERRKDIPLVAFRIHTSRNNGLHPKRSSLPYHWIADNDSSHQLGLAETTLHKTTAWRQKSMHSEYTQTV</sequence>
<name>A0A5K3FBF0_MESCO</name>
<reference evidence="1" key="1">
    <citation type="submission" date="2019-11" db="UniProtKB">
        <authorList>
            <consortium name="WormBaseParasite"/>
        </authorList>
    </citation>
    <scope>IDENTIFICATION</scope>
</reference>
<proteinExistence type="predicted"/>
<dbReference type="AlphaFoldDB" id="A0A5K3FBF0"/>
<protein>
    <submittedName>
        <fullName evidence="1">Uncharacterized protein</fullName>
    </submittedName>
</protein>
<accession>A0A5K3FBF0</accession>
<organism evidence="1">
    <name type="scientific">Mesocestoides corti</name>
    <name type="common">Flatworm</name>
    <dbReference type="NCBI Taxonomy" id="53468"/>
    <lineage>
        <taxon>Eukaryota</taxon>
        <taxon>Metazoa</taxon>
        <taxon>Spiralia</taxon>
        <taxon>Lophotrochozoa</taxon>
        <taxon>Platyhelminthes</taxon>
        <taxon>Cestoda</taxon>
        <taxon>Eucestoda</taxon>
        <taxon>Cyclophyllidea</taxon>
        <taxon>Mesocestoididae</taxon>
        <taxon>Mesocestoides</taxon>
    </lineage>
</organism>
<evidence type="ECO:0000313" key="1">
    <source>
        <dbReference type="WBParaSite" id="MCU_006089-RA"/>
    </source>
</evidence>